<feature type="transmembrane region" description="Helical" evidence="6">
    <location>
        <begin position="128"/>
        <end position="147"/>
    </location>
</feature>
<feature type="transmembrane region" description="Helical" evidence="6">
    <location>
        <begin position="298"/>
        <end position="316"/>
    </location>
</feature>
<feature type="domain" description="EXPERA" evidence="8">
    <location>
        <begin position="182"/>
        <end position="315"/>
    </location>
</feature>
<dbReference type="GO" id="GO:0016020">
    <property type="term" value="C:membrane"/>
    <property type="evidence" value="ECO:0007669"/>
    <property type="project" value="UniProtKB-SubCell"/>
</dbReference>
<keyword evidence="2 5" id="KW-0812">Transmembrane</keyword>
<keyword evidence="7" id="KW-0732">Signal</keyword>
<evidence type="ECO:0000256" key="1">
    <source>
        <dbReference type="ARBA" id="ARBA00004141"/>
    </source>
</evidence>
<gene>
    <name evidence="9" type="ORF">DTER00134_LOCUS6580</name>
</gene>
<feature type="transmembrane region" description="Helical" evidence="6">
    <location>
        <begin position="61"/>
        <end position="85"/>
    </location>
</feature>
<dbReference type="PROSITE" id="PS51751">
    <property type="entry name" value="EXPERA"/>
    <property type="match status" value="2"/>
</dbReference>
<proteinExistence type="predicted"/>
<dbReference type="GO" id="GO:0005783">
    <property type="term" value="C:endoplasmic reticulum"/>
    <property type="evidence" value="ECO:0007669"/>
    <property type="project" value="TreeGrafter"/>
</dbReference>
<evidence type="ECO:0000256" key="4">
    <source>
        <dbReference type="ARBA" id="ARBA00023136"/>
    </source>
</evidence>
<keyword evidence="4 5" id="KW-0472">Membrane</keyword>
<feature type="transmembrane region" description="Helical" evidence="6">
    <location>
        <begin position="97"/>
        <end position="116"/>
    </location>
</feature>
<dbReference type="InterPro" id="IPR051987">
    <property type="entry name" value="Sigma-2_receptor-like"/>
</dbReference>
<feature type="transmembrane region" description="Helical" evidence="6">
    <location>
        <begin position="272"/>
        <end position="292"/>
    </location>
</feature>
<dbReference type="AlphaFoldDB" id="A0A7S3QS33"/>
<feature type="chain" id="PRO_5030942700" description="EXPERA domain-containing protein" evidence="7">
    <location>
        <begin position="28"/>
        <end position="337"/>
    </location>
</feature>
<dbReference type="EMBL" id="HBIP01011682">
    <property type="protein sequence ID" value="CAE0491507.1"/>
    <property type="molecule type" value="Transcribed_RNA"/>
</dbReference>
<dbReference type="PANTHER" id="PTHR31204">
    <property type="entry name" value="SIGMA INTRACELLULAR RECEPTOR 2"/>
    <property type="match status" value="1"/>
</dbReference>
<feature type="transmembrane region" description="Helical" evidence="6">
    <location>
        <begin position="237"/>
        <end position="260"/>
    </location>
</feature>
<evidence type="ECO:0000256" key="2">
    <source>
        <dbReference type="ARBA" id="ARBA00022692"/>
    </source>
</evidence>
<evidence type="ECO:0000259" key="8">
    <source>
        <dbReference type="PROSITE" id="PS51751"/>
    </source>
</evidence>
<sequence length="337" mass="38748">MARRSAFEHVFILWFVLHIPITLLVDAQSVLPSHWFPSFAKQLVKWHVETNSDWLVGTNPLWFQSLICAELLFQLPCFVLLVIGLMKRKRWTRTLSIVYGIHAATTFIPITGEILFGRPMTPESIKLAAIYLPYLLMPAILALRMALFPYPDQSPLWQSTKDMVSKIVPSNTRPPSLLRRPFDLVYVLYFFSHVPITVLFDAQSIVPREVFPAWATGAMDWHARVNSDHLVQANPTWFVALVVCECLLQLPTFLVFVYAFMYQRSWVRIPAIIYGSHVTTTLVPILAEFLFNDHGPKIMAALVYSPWLLLPLILTIRMATKQYPDNLHTVKLQSKMI</sequence>
<protein>
    <recommendedName>
        <fullName evidence="8">EXPERA domain-containing protein</fullName>
    </recommendedName>
</protein>
<evidence type="ECO:0000256" key="7">
    <source>
        <dbReference type="SAM" id="SignalP"/>
    </source>
</evidence>
<feature type="domain" description="EXPERA" evidence="8">
    <location>
        <begin position="7"/>
        <end position="142"/>
    </location>
</feature>
<evidence type="ECO:0000256" key="3">
    <source>
        <dbReference type="ARBA" id="ARBA00022989"/>
    </source>
</evidence>
<evidence type="ECO:0000256" key="5">
    <source>
        <dbReference type="PROSITE-ProRule" id="PRU01087"/>
    </source>
</evidence>
<evidence type="ECO:0000313" key="9">
    <source>
        <dbReference type="EMBL" id="CAE0491507.1"/>
    </source>
</evidence>
<name>A0A7S3QS33_DUNTE</name>
<organism evidence="9">
    <name type="scientific">Dunaliella tertiolecta</name>
    <name type="common">Green alga</name>
    <dbReference type="NCBI Taxonomy" id="3047"/>
    <lineage>
        <taxon>Eukaryota</taxon>
        <taxon>Viridiplantae</taxon>
        <taxon>Chlorophyta</taxon>
        <taxon>core chlorophytes</taxon>
        <taxon>Chlorophyceae</taxon>
        <taxon>CS clade</taxon>
        <taxon>Chlamydomonadales</taxon>
        <taxon>Dunaliellaceae</taxon>
        <taxon>Dunaliella</taxon>
    </lineage>
</organism>
<feature type="signal peptide" evidence="7">
    <location>
        <begin position="1"/>
        <end position="27"/>
    </location>
</feature>
<comment type="subcellular location">
    <subcellularLocation>
        <location evidence="1">Membrane</location>
        <topology evidence="1">Multi-pass membrane protein</topology>
    </subcellularLocation>
</comment>
<dbReference type="InterPro" id="IPR033118">
    <property type="entry name" value="EXPERA"/>
</dbReference>
<keyword evidence="3 5" id="KW-1133">Transmembrane helix</keyword>
<dbReference type="PANTHER" id="PTHR31204:SF1">
    <property type="entry name" value="SIGMA INTRACELLULAR RECEPTOR 2"/>
    <property type="match status" value="1"/>
</dbReference>
<reference evidence="9" key="1">
    <citation type="submission" date="2021-01" db="EMBL/GenBank/DDBJ databases">
        <authorList>
            <person name="Corre E."/>
            <person name="Pelletier E."/>
            <person name="Niang G."/>
            <person name="Scheremetjew M."/>
            <person name="Finn R."/>
            <person name="Kale V."/>
            <person name="Holt S."/>
            <person name="Cochrane G."/>
            <person name="Meng A."/>
            <person name="Brown T."/>
            <person name="Cohen L."/>
        </authorList>
    </citation>
    <scope>NUCLEOTIDE SEQUENCE</scope>
    <source>
        <strain evidence="9">CCMP1320</strain>
    </source>
</reference>
<evidence type="ECO:0000256" key="6">
    <source>
        <dbReference type="SAM" id="Phobius"/>
    </source>
</evidence>
<feature type="transmembrane region" description="Helical" evidence="6">
    <location>
        <begin position="184"/>
        <end position="206"/>
    </location>
</feature>
<accession>A0A7S3QS33</accession>
<dbReference type="Pfam" id="PF05241">
    <property type="entry name" value="EBP"/>
    <property type="match status" value="2"/>
</dbReference>